<dbReference type="SUPFAM" id="SSF52833">
    <property type="entry name" value="Thioredoxin-like"/>
    <property type="match status" value="1"/>
</dbReference>
<protein>
    <submittedName>
        <fullName evidence="3">Glutathione S-transferase</fullName>
    </submittedName>
</protein>
<dbReference type="RefSeq" id="WP_084282827.1">
    <property type="nucleotide sequence ID" value="NZ_FWXJ01000003.1"/>
</dbReference>
<dbReference type="PANTHER" id="PTHR43968">
    <property type="match status" value="1"/>
</dbReference>
<dbReference type="InterPro" id="IPR036249">
    <property type="entry name" value="Thioredoxin-like_sf"/>
</dbReference>
<name>A0A1W1YJ16_9BURK</name>
<dbReference type="CDD" id="cd03205">
    <property type="entry name" value="GST_C_6"/>
    <property type="match status" value="1"/>
</dbReference>
<organism evidence="3 4">
    <name type="scientific">Polynucleobacter kasalickyi</name>
    <dbReference type="NCBI Taxonomy" id="1938817"/>
    <lineage>
        <taxon>Bacteria</taxon>
        <taxon>Pseudomonadati</taxon>
        <taxon>Pseudomonadota</taxon>
        <taxon>Betaproteobacteria</taxon>
        <taxon>Burkholderiales</taxon>
        <taxon>Burkholderiaceae</taxon>
        <taxon>Polynucleobacter</taxon>
    </lineage>
</organism>
<dbReference type="SUPFAM" id="SSF47616">
    <property type="entry name" value="GST C-terminal domain-like"/>
    <property type="match status" value="1"/>
</dbReference>
<dbReference type="Proteomes" id="UP000192708">
    <property type="component" value="Unassembled WGS sequence"/>
</dbReference>
<dbReference type="Gene3D" id="1.20.1050.10">
    <property type="match status" value="1"/>
</dbReference>
<dbReference type="InterPro" id="IPR050983">
    <property type="entry name" value="GST_Omega/HSP26"/>
</dbReference>
<evidence type="ECO:0000259" key="2">
    <source>
        <dbReference type="PROSITE" id="PS50405"/>
    </source>
</evidence>
<evidence type="ECO:0000259" key="1">
    <source>
        <dbReference type="PROSITE" id="PS50404"/>
    </source>
</evidence>
<evidence type="ECO:0000313" key="3">
    <source>
        <dbReference type="EMBL" id="SMC36159.1"/>
    </source>
</evidence>
<accession>A0A1W1YJ16</accession>
<sequence>MKLVGSLTSPYVRKVRVTFLEKKIDLELVIDGVWTPDTILNKINPLGKVPTLQLDDGSSMYDSRVIVEYADAISPVGKLIPNTGREKATVKTWEALADGVLDALILTRLEKTWGPRNGQVCDAWVERQMGKAHAGLLQMSVGLGQNTWCFDNHFSLADIAVGVTLAYTSFRFPEIDWATTYPNLNEFYKKISQRSSFIETAFPN</sequence>
<dbReference type="InterPro" id="IPR004045">
    <property type="entry name" value="Glutathione_S-Trfase_N"/>
</dbReference>
<dbReference type="STRING" id="1938817.SAMN06296008_103104"/>
<dbReference type="SFLD" id="SFLDS00019">
    <property type="entry name" value="Glutathione_Transferase_(cytos"/>
    <property type="match status" value="1"/>
</dbReference>
<dbReference type="GO" id="GO:0016740">
    <property type="term" value="F:transferase activity"/>
    <property type="evidence" value="ECO:0007669"/>
    <property type="project" value="UniProtKB-KW"/>
</dbReference>
<dbReference type="Gene3D" id="3.40.30.10">
    <property type="entry name" value="Glutaredoxin"/>
    <property type="match status" value="1"/>
</dbReference>
<dbReference type="GO" id="GO:0005737">
    <property type="term" value="C:cytoplasm"/>
    <property type="evidence" value="ECO:0007669"/>
    <property type="project" value="TreeGrafter"/>
</dbReference>
<dbReference type="EMBL" id="FWXJ01000003">
    <property type="protein sequence ID" value="SMC36159.1"/>
    <property type="molecule type" value="Genomic_DNA"/>
</dbReference>
<dbReference type="OrthoDB" id="8634103at2"/>
<dbReference type="AlphaFoldDB" id="A0A1W1YJ16"/>
<gene>
    <name evidence="3" type="ORF">SAMN06296008_103104</name>
</gene>
<dbReference type="PROSITE" id="PS50405">
    <property type="entry name" value="GST_CTER"/>
    <property type="match status" value="1"/>
</dbReference>
<dbReference type="Pfam" id="PF13417">
    <property type="entry name" value="GST_N_3"/>
    <property type="match status" value="1"/>
</dbReference>
<dbReference type="InterPro" id="IPR010987">
    <property type="entry name" value="Glutathione-S-Trfase_C-like"/>
</dbReference>
<dbReference type="CDD" id="cd03049">
    <property type="entry name" value="GST_N_3"/>
    <property type="match status" value="1"/>
</dbReference>
<keyword evidence="3" id="KW-0808">Transferase</keyword>
<dbReference type="PROSITE" id="PS50404">
    <property type="entry name" value="GST_NTER"/>
    <property type="match status" value="1"/>
</dbReference>
<dbReference type="InterPro" id="IPR036282">
    <property type="entry name" value="Glutathione-S-Trfase_C_sf"/>
</dbReference>
<dbReference type="PANTHER" id="PTHR43968:SF6">
    <property type="entry name" value="GLUTATHIONE S-TRANSFERASE OMEGA"/>
    <property type="match status" value="1"/>
</dbReference>
<dbReference type="Pfam" id="PF13410">
    <property type="entry name" value="GST_C_2"/>
    <property type="match status" value="1"/>
</dbReference>
<evidence type="ECO:0000313" key="4">
    <source>
        <dbReference type="Proteomes" id="UP000192708"/>
    </source>
</evidence>
<reference evidence="3 4" key="1">
    <citation type="submission" date="2017-04" db="EMBL/GenBank/DDBJ databases">
        <authorList>
            <person name="Afonso C.L."/>
            <person name="Miller P.J."/>
            <person name="Scott M.A."/>
            <person name="Spackman E."/>
            <person name="Goraichik I."/>
            <person name="Dimitrov K.M."/>
            <person name="Suarez D.L."/>
            <person name="Swayne D.E."/>
        </authorList>
    </citation>
    <scope>NUCLEOTIDE SEQUENCE [LARGE SCALE GENOMIC DNA]</scope>
    <source>
        <strain evidence="3 4">VK13</strain>
    </source>
</reference>
<feature type="domain" description="GST N-terminal" evidence="1">
    <location>
        <begin position="1"/>
        <end position="78"/>
    </location>
</feature>
<keyword evidence="4" id="KW-1185">Reference proteome</keyword>
<proteinExistence type="predicted"/>
<dbReference type="InterPro" id="IPR040079">
    <property type="entry name" value="Glutathione_S-Trfase"/>
</dbReference>
<feature type="domain" description="GST C-terminal" evidence="2">
    <location>
        <begin position="83"/>
        <end position="204"/>
    </location>
</feature>